<protein>
    <submittedName>
        <fullName evidence="7">Nitroreductase</fullName>
    </submittedName>
</protein>
<evidence type="ECO:0000313" key="8">
    <source>
        <dbReference type="Proteomes" id="UP000012488"/>
    </source>
</evidence>
<dbReference type="EMBL" id="CP043538">
    <property type="protein sequence ID" value="QGY05186.1"/>
    <property type="molecule type" value="Genomic_DNA"/>
</dbReference>
<dbReference type="Pfam" id="PF00881">
    <property type="entry name" value="Nitroreductase"/>
    <property type="match status" value="1"/>
</dbReference>
<keyword evidence="4" id="KW-0288">FMN</keyword>
<proteinExistence type="inferred from homology"/>
<organism evidence="7 8">
    <name type="scientific">Methylobacterium mesophilicum SR1.6/6</name>
    <dbReference type="NCBI Taxonomy" id="908290"/>
    <lineage>
        <taxon>Bacteria</taxon>
        <taxon>Pseudomonadati</taxon>
        <taxon>Pseudomonadota</taxon>
        <taxon>Alphaproteobacteria</taxon>
        <taxon>Hyphomicrobiales</taxon>
        <taxon>Methylobacteriaceae</taxon>
        <taxon>Methylobacterium</taxon>
    </lineage>
</organism>
<dbReference type="OrthoDB" id="9802510at2"/>
<dbReference type="KEGG" id="mmes:MMSR116_27265"/>
<evidence type="ECO:0000256" key="3">
    <source>
        <dbReference type="ARBA" id="ARBA00022630"/>
    </source>
</evidence>
<dbReference type="GO" id="GO:0016491">
    <property type="term" value="F:oxidoreductase activity"/>
    <property type="evidence" value="ECO:0007669"/>
    <property type="project" value="UniProtKB-KW"/>
</dbReference>
<gene>
    <name evidence="7" type="ORF">MMSR116_27265</name>
</gene>
<keyword evidence="3" id="KW-0285">Flavoprotein</keyword>
<dbReference type="PANTHER" id="PTHR43673:SF2">
    <property type="entry name" value="NITROREDUCTASE"/>
    <property type="match status" value="1"/>
</dbReference>
<keyword evidence="5" id="KW-0560">Oxidoreductase</keyword>
<dbReference type="Proteomes" id="UP000012488">
    <property type="component" value="Chromosome"/>
</dbReference>
<dbReference type="InterPro" id="IPR029479">
    <property type="entry name" value="Nitroreductase"/>
</dbReference>
<evidence type="ECO:0000256" key="1">
    <source>
        <dbReference type="ARBA" id="ARBA00001917"/>
    </source>
</evidence>
<feature type="domain" description="Nitroreductase" evidence="6">
    <location>
        <begin position="15"/>
        <end position="204"/>
    </location>
</feature>
<reference evidence="7 8" key="2">
    <citation type="journal article" date="2013" name="Genome Announc.">
        <title>Draft Genome Sequence of Methylobacterium mesophilicum Strain SR1.6/6, Isolated from Citrus sinensis.</title>
        <authorList>
            <person name="Marinho Almeida D."/>
            <person name="Dini-Andreote F."/>
            <person name="Camargo Neves A.A."/>
            <person name="Juca Ramos R.T."/>
            <person name="Andreote F.D."/>
            <person name="Carneiro A.R."/>
            <person name="Oliveira de Souza Lima A."/>
            <person name="Caracciolo Gomes de Sa P.H."/>
            <person name="Ribeiro Barbosa M.S."/>
            <person name="Araujo W.L."/>
            <person name="Silva A."/>
        </authorList>
    </citation>
    <scope>NUCLEOTIDE SEQUENCE [LARGE SCALE GENOMIC DNA]</scope>
    <source>
        <strain evidence="7 8">SR1.6/6</strain>
    </source>
</reference>
<evidence type="ECO:0000313" key="7">
    <source>
        <dbReference type="EMBL" id="QGY05186.1"/>
    </source>
</evidence>
<name>A0A6B9FTW1_9HYPH</name>
<evidence type="ECO:0000256" key="2">
    <source>
        <dbReference type="ARBA" id="ARBA00007118"/>
    </source>
</evidence>
<dbReference type="RefSeq" id="WP_010683971.1">
    <property type="nucleotide sequence ID" value="NZ_CP043538.1"/>
</dbReference>
<dbReference type="Gene3D" id="3.40.109.10">
    <property type="entry name" value="NADH Oxidase"/>
    <property type="match status" value="1"/>
</dbReference>
<dbReference type="InterPro" id="IPR000415">
    <property type="entry name" value="Nitroreductase-like"/>
</dbReference>
<dbReference type="SUPFAM" id="SSF55469">
    <property type="entry name" value="FMN-dependent nitroreductase-like"/>
    <property type="match status" value="1"/>
</dbReference>
<sequence length="230" mass="25472">MDEIPEGFDRVAEAIESRRSVRGFLDRPVDPGLIERLLALAGRAPSGSNIQPWKLHVLTGPALARLTEALTAAHFAGEPEAREYEYYPTRWREPYLGRRREIGWRLYELAGVARGDHDGSLRQRGRNYTFFGAPVGLVFTIDKDLEQGSWLDYGMFLQTLMIAARGAGLDTCPQAAIASYPAIVRREVGIQEDEIIVCGMALGHADPDEPTNALRAGRAAVSTYTTFHAE</sequence>
<reference evidence="7 8" key="1">
    <citation type="journal article" date="2012" name="Genet. Mol. Biol.">
        <title>Analysis of 16S rRNA and mxaF genes revealing insights into Methylobacterium niche-specific plant association.</title>
        <authorList>
            <person name="Dourado M.N."/>
            <person name="Andreote F.D."/>
            <person name="Dini-Andreote F."/>
            <person name="Conti R."/>
            <person name="Araujo J.M."/>
            <person name="Araujo W.L."/>
        </authorList>
    </citation>
    <scope>NUCLEOTIDE SEQUENCE [LARGE SCALE GENOMIC DNA]</scope>
    <source>
        <strain evidence="7 8">SR1.6/6</strain>
    </source>
</reference>
<evidence type="ECO:0000256" key="5">
    <source>
        <dbReference type="ARBA" id="ARBA00023002"/>
    </source>
</evidence>
<comment type="cofactor">
    <cofactor evidence="1">
        <name>FMN</name>
        <dbReference type="ChEBI" id="CHEBI:58210"/>
    </cofactor>
</comment>
<dbReference type="CDD" id="cd02136">
    <property type="entry name" value="PnbA_NfnB-like"/>
    <property type="match status" value="1"/>
</dbReference>
<comment type="similarity">
    <text evidence="2">Belongs to the nitroreductase family.</text>
</comment>
<accession>A0A6B9FTW1</accession>
<evidence type="ECO:0000256" key="4">
    <source>
        <dbReference type="ARBA" id="ARBA00022643"/>
    </source>
</evidence>
<dbReference type="PANTHER" id="PTHR43673">
    <property type="entry name" value="NAD(P)H NITROREDUCTASE YDGI-RELATED"/>
    <property type="match status" value="1"/>
</dbReference>
<evidence type="ECO:0000259" key="6">
    <source>
        <dbReference type="Pfam" id="PF00881"/>
    </source>
</evidence>
<dbReference type="AlphaFoldDB" id="A0A6B9FTW1"/>